<organism evidence="1 2">
    <name type="scientific">Trinickia dabaoshanensis</name>
    <dbReference type="NCBI Taxonomy" id="564714"/>
    <lineage>
        <taxon>Bacteria</taxon>
        <taxon>Pseudomonadati</taxon>
        <taxon>Pseudomonadota</taxon>
        <taxon>Betaproteobacteria</taxon>
        <taxon>Burkholderiales</taxon>
        <taxon>Burkholderiaceae</taxon>
        <taxon>Trinickia</taxon>
    </lineage>
</organism>
<dbReference type="RefSeq" id="WP_102648409.1">
    <property type="nucleotide sequence ID" value="NZ_PNYA01000030.1"/>
</dbReference>
<proteinExistence type="predicted"/>
<comment type="caution">
    <text evidence="1">The sequence shown here is derived from an EMBL/GenBank/DDBJ whole genome shotgun (WGS) entry which is preliminary data.</text>
</comment>
<dbReference type="OrthoDB" id="9010850at2"/>
<reference evidence="1 2" key="1">
    <citation type="submission" date="2018-01" db="EMBL/GenBank/DDBJ databases">
        <title>Whole genome analyses suggest that Burkholderia sensu lato contains two further novel genera in the rhizoxinica-symbiotica group Mycetohabitans gen. nov., and Trinickia gen. nov.: implications for the evolution of diazotrophy and nodulation in the Burkholderiaceae.</title>
        <authorList>
            <person name="Estrada-de los Santos P."/>
            <person name="Palmer M."/>
            <person name="Chavez-Ramirez B."/>
            <person name="Beukes C."/>
            <person name="Steenkamp E.T."/>
            <person name="Hirsch A.M."/>
            <person name="Manyaka P."/>
            <person name="Maluk M."/>
            <person name="Lafos M."/>
            <person name="Crook M."/>
            <person name="Gross E."/>
            <person name="Simon M.F."/>
            <person name="Bueno dos Reis Junior F."/>
            <person name="Poole P.S."/>
            <person name="Venter S.N."/>
            <person name="James E.K."/>
        </authorList>
    </citation>
    <scope>NUCLEOTIDE SEQUENCE [LARGE SCALE GENOMIC DNA]</scope>
    <source>
        <strain evidence="1 2">GIMN1.004</strain>
    </source>
</reference>
<dbReference type="AlphaFoldDB" id="A0A2N7VEG3"/>
<evidence type="ECO:0000313" key="2">
    <source>
        <dbReference type="Proteomes" id="UP000235616"/>
    </source>
</evidence>
<keyword evidence="2" id="KW-1185">Reference proteome</keyword>
<dbReference type="Proteomes" id="UP000235616">
    <property type="component" value="Unassembled WGS sequence"/>
</dbReference>
<sequence length="120" mass="13077">MLFVDNGDVDTFFHLSTGGENPFWSIGGDSDALRLGGSVDCSDIACKLNPVDAAKIRSLTTEPQEVPCSLTFYGQQFDVILVGRRIAENKWRGIASARSLLKTMNALVGEIDGRAYYGTR</sequence>
<gene>
    <name evidence="1" type="ORF">C0Z18_26310</name>
</gene>
<evidence type="ECO:0000313" key="1">
    <source>
        <dbReference type="EMBL" id="PMS15546.1"/>
    </source>
</evidence>
<name>A0A2N7VEG3_9BURK</name>
<accession>A0A2N7VEG3</accession>
<protein>
    <submittedName>
        <fullName evidence="1">Uncharacterized protein</fullName>
    </submittedName>
</protein>
<dbReference type="EMBL" id="PNYA01000030">
    <property type="protein sequence ID" value="PMS15546.1"/>
    <property type="molecule type" value="Genomic_DNA"/>
</dbReference>